<gene>
    <name evidence="1" type="ORF">BCF55_0939</name>
</gene>
<protein>
    <submittedName>
        <fullName evidence="1">Dephospho-CoA kinase</fullName>
    </submittedName>
</protein>
<dbReference type="AlphaFoldDB" id="A0A497XP66"/>
<name>A0A497XP66_9AQUI</name>
<dbReference type="Proteomes" id="UP000267841">
    <property type="component" value="Unassembled WGS sequence"/>
</dbReference>
<keyword evidence="2" id="KW-1185">Reference proteome</keyword>
<evidence type="ECO:0000313" key="2">
    <source>
        <dbReference type="Proteomes" id="UP000267841"/>
    </source>
</evidence>
<dbReference type="OrthoDB" id="15411at2"/>
<dbReference type="GO" id="GO:0016301">
    <property type="term" value="F:kinase activity"/>
    <property type="evidence" value="ECO:0007669"/>
    <property type="project" value="UniProtKB-KW"/>
</dbReference>
<dbReference type="EMBL" id="RCCJ01000001">
    <property type="protein sequence ID" value="RLJ70658.1"/>
    <property type="molecule type" value="Genomic_DNA"/>
</dbReference>
<keyword evidence="1" id="KW-0418">Kinase</keyword>
<accession>A0A497XP66</accession>
<reference evidence="1 2" key="1">
    <citation type="submission" date="2018-10" db="EMBL/GenBank/DDBJ databases">
        <title>Genomic Encyclopedia of Archaeal and Bacterial Type Strains, Phase II (KMG-II): from individual species to whole genera.</title>
        <authorList>
            <person name="Goeker M."/>
        </authorList>
    </citation>
    <scope>NUCLEOTIDE SEQUENCE [LARGE SCALE GENOMIC DNA]</scope>
    <source>
        <strain evidence="1 2">DSM 16510</strain>
    </source>
</reference>
<proteinExistence type="predicted"/>
<keyword evidence="1" id="KW-0808">Transferase</keyword>
<comment type="caution">
    <text evidence="1">The sequence shown here is derived from an EMBL/GenBank/DDBJ whole genome shotgun (WGS) entry which is preliminary data.</text>
</comment>
<sequence length="101" mass="12313">MKHNWENYREKVLELKQIFKNKNEGTEVEVEVLLPEDEGYDSEVGVPYVRVRYYVNDHYHERKIELYEYHLKKELDDLVNLIEHFIQEFEMEIDQSEYGGG</sequence>
<evidence type="ECO:0000313" key="1">
    <source>
        <dbReference type="EMBL" id="RLJ70658.1"/>
    </source>
</evidence>
<organism evidence="1 2">
    <name type="scientific">Hydrogenivirga caldilitoris</name>
    <dbReference type="NCBI Taxonomy" id="246264"/>
    <lineage>
        <taxon>Bacteria</taxon>
        <taxon>Pseudomonadati</taxon>
        <taxon>Aquificota</taxon>
        <taxon>Aquificia</taxon>
        <taxon>Aquificales</taxon>
        <taxon>Aquificaceae</taxon>
        <taxon>Hydrogenivirga</taxon>
    </lineage>
</organism>
<dbReference type="RefSeq" id="WP_121010678.1">
    <property type="nucleotide sequence ID" value="NZ_RCCJ01000001.1"/>
</dbReference>